<dbReference type="RefSeq" id="WP_210970534.1">
    <property type="nucleotide sequence ID" value="NZ_JAGPXE010000005.1"/>
</dbReference>
<proteinExistence type="predicted"/>
<evidence type="ECO:0000313" key="1">
    <source>
        <dbReference type="EMBL" id="MBQ0925179.1"/>
    </source>
</evidence>
<sequence>MAEAAFADIGVSVDLAACTSAAGGQRSGAFRGYASARHRKPVVSGMAHPLLVRSAAASARAAHLGRSRSASDPEVTGQPS</sequence>
<accession>A0ABS5DFW7</accession>
<organism evidence="1 2">
    <name type="scientific">Saccharopolyspora endophytica</name>
    <dbReference type="NCBI Taxonomy" id="543886"/>
    <lineage>
        <taxon>Bacteria</taxon>
        <taxon>Bacillati</taxon>
        <taxon>Actinomycetota</taxon>
        <taxon>Actinomycetes</taxon>
        <taxon>Pseudonocardiales</taxon>
        <taxon>Pseudonocardiaceae</taxon>
        <taxon>Saccharopolyspora</taxon>
    </lineage>
</organism>
<comment type="caution">
    <text evidence="1">The sequence shown here is derived from an EMBL/GenBank/DDBJ whole genome shotgun (WGS) entry which is preliminary data.</text>
</comment>
<keyword evidence="2" id="KW-1185">Reference proteome</keyword>
<evidence type="ECO:0000313" key="2">
    <source>
        <dbReference type="Proteomes" id="UP000674084"/>
    </source>
</evidence>
<name>A0ABS5DFW7_9PSEU</name>
<dbReference type="Proteomes" id="UP000674084">
    <property type="component" value="Unassembled WGS sequence"/>
</dbReference>
<reference evidence="1 2" key="1">
    <citation type="submission" date="2021-04" db="EMBL/GenBank/DDBJ databases">
        <title>Whole-genome sequencing of Saccharopolyspora endophytica KCTC 19397.</title>
        <authorList>
            <person name="Ay H."/>
            <person name="Saygin H."/>
            <person name="Sahin N."/>
        </authorList>
    </citation>
    <scope>NUCLEOTIDE SEQUENCE [LARGE SCALE GENOMIC DNA]</scope>
    <source>
        <strain evidence="1 2">KCTC 19397</strain>
    </source>
</reference>
<protein>
    <submittedName>
        <fullName evidence="1">Uncharacterized protein</fullName>
    </submittedName>
</protein>
<dbReference type="EMBL" id="JAGPXE010000005">
    <property type="protein sequence ID" value="MBQ0925179.1"/>
    <property type="molecule type" value="Genomic_DNA"/>
</dbReference>
<gene>
    <name evidence="1" type="ORF">KBO27_14585</name>
</gene>